<feature type="compositionally biased region" description="Polar residues" evidence="1">
    <location>
        <begin position="489"/>
        <end position="500"/>
    </location>
</feature>
<accession>A0AAW1S1D8</accession>
<dbReference type="Proteomes" id="UP001445335">
    <property type="component" value="Unassembled WGS sequence"/>
</dbReference>
<organism evidence="2 3">
    <name type="scientific">Elliptochloris bilobata</name>
    <dbReference type="NCBI Taxonomy" id="381761"/>
    <lineage>
        <taxon>Eukaryota</taxon>
        <taxon>Viridiplantae</taxon>
        <taxon>Chlorophyta</taxon>
        <taxon>core chlorophytes</taxon>
        <taxon>Trebouxiophyceae</taxon>
        <taxon>Trebouxiophyceae incertae sedis</taxon>
        <taxon>Elliptochloris clade</taxon>
        <taxon>Elliptochloris</taxon>
    </lineage>
</organism>
<comment type="caution">
    <text evidence="2">The sequence shown here is derived from an EMBL/GenBank/DDBJ whole genome shotgun (WGS) entry which is preliminary data.</text>
</comment>
<name>A0AAW1S1D8_9CHLO</name>
<feature type="region of interest" description="Disordered" evidence="1">
    <location>
        <begin position="489"/>
        <end position="544"/>
    </location>
</feature>
<feature type="compositionally biased region" description="Polar residues" evidence="1">
    <location>
        <begin position="342"/>
        <end position="351"/>
    </location>
</feature>
<feature type="region of interest" description="Disordered" evidence="1">
    <location>
        <begin position="411"/>
        <end position="472"/>
    </location>
</feature>
<proteinExistence type="predicted"/>
<feature type="region of interest" description="Disordered" evidence="1">
    <location>
        <begin position="129"/>
        <end position="376"/>
    </location>
</feature>
<feature type="compositionally biased region" description="Basic and acidic residues" evidence="1">
    <location>
        <begin position="145"/>
        <end position="161"/>
    </location>
</feature>
<feature type="compositionally biased region" description="Low complexity" evidence="1">
    <location>
        <begin position="527"/>
        <end position="539"/>
    </location>
</feature>
<sequence length="651" mass="65917">MNTQAISSISGTSVLGDRSQLLRSRVPHRVARPALAPAAQAWKKDNDGARPDAKSFVKEGSRLLASLAAVQLVAFPIAGSAVAQVAARPLQVLPEMAQAKPNPESRNLGPNEVNADSINDISAYASDQDKFAPGRAGTTFGDPEAAAKGDTSKETQFKKSAGDFSADSSGGGAPDIGSTPPTLTEKIKEVFGVSEVPNPESSNLGPNEVNADSINEISAYASDQDKFSPGRAGTTFGDPEAAAKGDTSKEAQFKKSAGDFSRDESGGGAPDIGSTPQNLTDKVKEVFGLSEATINPESRNLGPNEVDTGAIDEISAYASDADKATPGRAGSTFGDPVAASKGDTSAATQFKKSAGDASEGVTRAVSDAGSQAGEAGSGIKSKIAALFNVSEVNPDSQNLGPNEVGQEAIDRITPDASSFDKAAPGRSGSTFGNPAAAGRGDTSAATQFTKTAGDATKDTIGKALGGDAKTQASSTGLLGRFKALFNLSEASDPQNPSPSDVSKDIASRLGGGGGISAIDEQSPGRATTQQGGTQEVGQGFNQLKQGVKEGAQKVGDVKSVGDKLKEALPGLSELPSPGQAVQAGKDLVSKLPSGSDIQGAAQADKPDLLEQGIRGALAKAPDDLSDPKGAPYTKAASDAIKEKVGSVFGSK</sequence>
<evidence type="ECO:0000313" key="3">
    <source>
        <dbReference type="Proteomes" id="UP001445335"/>
    </source>
</evidence>
<keyword evidence="3" id="KW-1185">Reference proteome</keyword>
<reference evidence="2 3" key="1">
    <citation type="journal article" date="2024" name="Nat. Commun.">
        <title>Phylogenomics reveals the evolutionary origins of lichenization in chlorophyte algae.</title>
        <authorList>
            <person name="Puginier C."/>
            <person name="Libourel C."/>
            <person name="Otte J."/>
            <person name="Skaloud P."/>
            <person name="Haon M."/>
            <person name="Grisel S."/>
            <person name="Petersen M."/>
            <person name="Berrin J.G."/>
            <person name="Delaux P.M."/>
            <person name="Dal Grande F."/>
            <person name="Keller J."/>
        </authorList>
    </citation>
    <scope>NUCLEOTIDE SEQUENCE [LARGE SCALE GENOMIC DNA]</scope>
    <source>
        <strain evidence="2 3">SAG 245.80</strain>
    </source>
</reference>
<evidence type="ECO:0000313" key="2">
    <source>
        <dbReference type="EMBL" id="KAK9839421.1"/>
    </source>
</evidence>
<feature type="compositionally biased region" description="Basic and acidic residues" evidence="1">
    <location>
        <begin position="241"/>
        <end position="265"/>
    </location>
</feature>
<evidence type="ECO:0000256" key="1">
    <source>
        <dbReference type="SAM" id="MobiDB-lite"/>
    </source>
</evidence>
<feature type="compositionally biased region" description="Polar residues" evidence="1">
    <location>
        <begin position="199"/>
        <end position="216"/>
    </location>
</feature>
<gene>
    <name evidence="2" type="ORF">WJX81_001225</name>
</gene>
<dbReference type="AlphaFoldDB" id="A0AAW1S1D8"/>
<dbReference type="EMBL" id="JALJOU010000016">
    <property type="protein sequence ID" value="KAK9839421.1"/>
    <property type="molecule type" value="Genomic_DNA"/>
</dbReference>
<protein>
    <submittedName>
        <fullName evidence="2">Uncharacterized protein</fullName>
    </submittedName>
</protein>